<dbReference type="EMBL" id="JAWDGP010000783">
    <property type="protein sequence ID" value="KAK3797281.1"/>
    <property type="molecule type" value="Genomic_DNA"/>
</dbReference>
<accession>A0AAE1E7P5</accession>
<name>A0AAE1E7P5_9GAST</name>
<dbReference type="AlphaFoldDB" id="A0AAE1E7P5"/>
<evidence type="ECO:0000313" key="2">
    <source>
        <dbReference type="Proteomes" id="UP001283361"/>
    </source>
</evidence>
<organism evidence="1 2">
    <name type="scientific">Elysia crispata</name>
    <name type="common">lettuce slug</name>
    <dbReference type="NCBI Taxonomy" id="231223"/>
    <lineage>
        <taxon>Eukaryota</taxon>
        <taxon>Metazoa</taxon>
        <taxon>Spiralia</taxon>
        <taxon>Lophotrochozoa</taxon>
        <taxon>Mollusca</taxon>
        <taxon>Gastropoda</taxon>
        <taxon>Heterobranchia</taxon>
        <taxon>Euthyneura</taxon>
        <taxon>Panpulmonata</taxon>
        <taxon>Sacoglossa</taxon>
        <taxon>Placobranchoidea</taxon>
        <taxon>Plakobranchidae</taxon>
        <taxon>Elysia</taxon>
    </lineage>
</organism>
<dbReference type="Proteomes" id="UP001283361">
    <property type="component" value="Unassembled WGS sequence"/>
</dbReference>
<proteinExistence type="predicted"/>
<sequence>MTVMMCRQLSPPIERPVELRGLAASKPRRFQSPVNQRGLCGSWSQGAGPHTVFPPHLQPHSPHTLRDTTQPMLEQAVSRTDVTSGAETWRLQPFLQSFYTSRFLAS</sequence>
<protein>
    <submittedName>
        <fullName evidence="1">Uncharacterized protein</fullName>
    </submittedName>
</protein>
<keyword evidence="2" id="KW-1185">Reference proteome</keyword>
<comment type="caution">
    <text evidence="1">The sequence shown here is derived from an EMBL/GenBank/DDBJ whole genome shotgun (WGS) entry which is preliminary data.</text>
</comment>
<gene>
    <name evidence="1" type="ORF">RRG08_019653</name>
</gene>
<reference evidence="1" key="1">
    <citation type="journal article" date="2023" name="G3 (Bethesda)">
        <title>A reference genome for the long-term kleptoplast-retaining sea slug Elysia crispata morphotype clarki.</title>
        <authorList>
            <person name="Eastman K.E."/>
            <person name="Pendleton A.L."/>
            <person name="Shaikh M.A."/>
            <person name="Suttiyut T."/>
            <person name="Ogas R."/>
            <person name="Tomko P."/>
            <person name="Gavelis G."/>
            <person name="Widhalm J.R."/>
            <person name="Wisecaver J.H."/>
        </authorList>
    </citation>
    <scope>NUCLEOTIDE SEQUENCE</scope>
    <source>
        <strain evidence="1">ECLA1</strain>
    </source>
</reference>
<evidence type="ECO:0000313" key="1">
    <source>
        <dbReference type="EMBL" id="KAK3797281.1"/>
    </source>
</evidence>